<protein>
    <submittedName>
        <fullName evidence="1">Uncharacterized protein</fullName>
    </submittedName>
</protein>
<reference evidence="1" key="1">
    <citation type="journal article" date="2020" name="Fungal Divers.">
        <title>Resolving the Mortierellaceae phylogeny through synthesis of multi-gene phylogenetics and phylogenomics.</title>
        <authorList>
            <person name="Vandepol N."/>
            <person name="Liber J."/>
            <person name="Desiro A."/>
            <person name="Na H."/>
            <person name="Kennedy M."/>
            <person name="Barry K."/>
            <person name="Grigoriev I.V."/>
            <person name="Miller A.N."/>
            <person name="O'Donnell K."/>
            <person name="Stajich J.E."/>
            <person name="Bonito G."/>
        </authorList>
    </citation>
    <scope>NUCLEOTIDE SEQUENCE</scope>
    <source>
        <strain evidence="1">BC1065</strain>
    </source>
</reference>
<dbReference type="GO" id="GO:0006401">
    <property type="term" value="P:RNA catabolic process"/>
    <property type="evidence" value="ECO:0007669"/>
    <property type="project" value="InterPro"/>
</dbReference>
<organism evidence="1 2">
    <name type="scientific">Actinomortierella ambigua</name>
    <dbReference type="NCBI Taxonomy" id="1343610"/>
    <lineage>
        <taxon>Eukaryota</taxon>
        <taxon>Fungi</taxon>
        <taxon>Fungi incertae sedis</taxon>
        <taxon>Mucoromycota</taxon>
        <taxon>Mortierellomycotina</taxon>
        <taxon>Mortierellomycetes</taxon>
        <taxon>Mortierellales</taxon>
        <taxon>Mortierellaceae</taxon>
        <taxon>Actinomortierella</taxon>
    </lineage>
</organism>
<keyword evidence="2" id="KW-1185">Reference proteome</keyword>
<dbReference type="GO" id="GO:0032299">
    <property type="term" value="C:ribonuclease H2 complex"/>
    <property type="evidence" value="ECO:0007669"/>
    <property type="project" value="InterPro"/>
</dbReference>
<proteinExistence type="predicted"/>
<dbReference type="EMBL" id="JAAAJB010000399">
    <property type="protein sequence ID" value="KAG0256666.1"/>
    <property type="molecule type" value="Genomic_DNA"/>
</dbReference>
<evidence type="ECO:0000313" key="1">
    <source>
        <dbReference type="EMBL" id="KAG0256666.1"/>
    </source>
</evidence>
<evidence type="ECO:0000313" key="2">
    <source>
        <dbReference type="Proteomes" id="UP000807716"/>
    </source>
</evidence>
<dbReference type="CDD" id="cd09271">
    <property type="entry name" value="RNase_H2-C"/>
    <property type="match status" value="1"/>
</dbReference>
<dbReference type="Pfam" id="PF08615">
    <property type="entry name" value="RNase_H2_suC"/>
    <property type="match status" value="1"/>
</dbReference>
<dbReference type="PANTHER" id="PTHR47204:SF1">
    <property type="entry name" value="RIBONUCLEASE H2 SUBUNIT C"/>
    <property type="match status" value="1"/>
</dbReference>
<dbReference type="InterPro" id="IPR013924">
    <property type="entry name" value="RNase_H2_suC"/>
</dbReference>
<sequence length="211" mass="22952">MESILEQPSQPLPASRRLDASSFHLLPCGIKHEGKANVSDFFIVTNPVASSQVESDVTITTTTTTASTTTQSGGLVTATVATCTSTKETMATTAPLVPETSFRGRALKGTVVQMPPSYVGSIYTLAPPPPPAPIKQIKATKSNKDAMDMDQDEYDAMLQGFNEERKTWTTTAQFDSFMLWGHDHAPTVRTDKVMKAMEWVNIADILHQSMV</sequence>
<dbReference type="Proteomes" id="UP000807716">
    <property type="component" value="Unassembled WGS sequence"/>
</dbReference>
<dbReference type="Gene3D" id="2.40.128.680">
    <property type="match status" value="1"/>
</dbReference>
<dbReference type="PANTHER" id="PTHR47204">
    <property type="entry name" value="OS02G0168900 PROTEIN"/>
    <property type="match status" value="1"/>
</dbReference>
<dbReference type="AlphaFoldDB" id="A0A9P6Q0M1"/>
<gene>
    <name evidence="1" type="ORF">DFQ27_005558</name>
</gene>
<accession>A0A9P6Q0M1</accession>
<comment type="caution">
    <text evidence="1">The sequence shown here is derived from an EMBL/GenBank/DDBJ whole genome shotgun (WGS) entry which is preliminary data.</text>
</comment>
<dbReference type="OrthoDB" id="6222486at2759"/>
<name>A0A9P6Q0M1_9FUNG</name>